<keyword evidence="7" id="KW-1185">Reference proteome</keyword>
<evidence type="ECO:0000259" key="5">
    <source>
        <dbReference type="SMART" id="SM00984"/>
    </source>
</evidence>
<feature type="compositionally biased region" description="Polar residues" evidence="4">
    <location>
        <begin position="1"/>
        <end position="11"/>
    </location>
</feature>
<feature type="region of interest" description="Disordered" evidence="4">
    <location>
        <begin position="190"/>
        <end position="210"/>
    </location>
</feature>
<accession>A0ABW2W8J9</accession>
<dbReference type="InterPro" id="IPR008927">
    <property type="entry name" value="6-PGluconate_DH-like_C_sf"/>
</dbReference>
<dbReference type="InterPro" id="IPR028359">
    <property type="entry name" value="UDP_ManNAc/GlcNAc_DH"/>
</dbReference>
<feature type="region of interest" description="Disordered" evidence="4">
    <location>
        <begin position="444"/>
        <end position="466"/>
    </location>
</feature>
<dbReference type="NCBIfam" id="TIGR03026">
    <property type="entry name" value="NDP-sugDHase"/>
    <property type="match status" value="1"/>
</dbReference>
<dbReference type="SUPFAM" id="SSF52413">
    <property type="entry name" value="UDP-glucose/GDP-mannose dehydrogenase C-terminal domain"/>
    <property type="match status" value="1"/>
</dbReference>
<evidence type="ECO:0000256" key="4">
    <source>
        <dbReference type="SAM" id="MobiDB-lite"/>
    </source>
</evidence>
<dbReference type="Gene3D" id="3.40.50.720">
    <property type="entry name" value="NAD(P)-binding Rossmann-like Domain"/>
    <property type="match status" value="2"/>
</dbReference>
<keyword evidence="1" id="KW-0560">Oxidoreductase</keyword>
<organism evidence="6 7">
    <name type="scientific">Streptomyces flavalbus</name>
    <dbReference type="NCBI Taxonomy" id="2665155"/>
    <lineage>
        <taxon>Bacteria</taxon>
        <taxon>Bacillati</taxon>
        <taxon>Actinomycetota</taxon>
        <taxon>Actinomycetes</taxon>
        <taxon>Kitasatosporales</taxon>
        <taxon>Streptomycetaceae</taxon>
        <taxon>Streptomyces</taxon>
    </lineage>
</organism>
<evidence type="ECO:0000256" key="2">
    <source>
        <dbReference type="ARBA" id="ARBA00023027"/>
    </source>
</evidence>
<name>A0ABW2W8J9_9ACTN</name>
<proteinExistence type="inferred from homology"/>
<evidence type="ECO:0000256" key="1">
    <source>
        <dbReference type="ARBA" id="ARBA00023002"/>
    </source>
</evidence>
<dbReference type="Pfam" id="PF03720">
    <property type="entry name" value="UDPG_MGDP_dh_C"/>
    <property type="match status" value="1"/>
</dbReference>
<dbReference type="RefSeq" id="WP_381609475.1">
    <property type="nucleotide sequence ID" value="NZ_JBHTEB010000001.1"/>
</dbReference>
<dbReference type="SUPFAM" id="SSF51735">
    <property type="entry name" value="NAD(P)-binding Rossmann-fold domains"/>
    <property type="match status" value="1"/>
</dbReference>
<dbReference type="PIRSF" id="PIRSF500136">
    <property type="entry name" value="UDP_ManNAc_DH"/>
    <property type="match status" value="1"/>
</dbReference>
<dbReference type="Proteomes" id="UP001597023">
    <property type="component" value="Unassembled WGS sequence"/>
</dbReference>
<feature type="region of interest" description="Disordered" evidence="4">
    <location>
        <begin position="1"/>
        <end position="20"/>
    </location>
</feature>
<dbReference type="InterPro" id="IPR036291">
    <property type="entry name" value="NAD(P)-bd_dom_sf"/>
</dbReference>
<evidence type="ECO:0000313" key="7">
    <source>
        <dbReference type="Proteomes" id="UP001597023"/>
    </source>
</evidence>
<dbReference type="InterPro" id="IPR014026">
    <property type="entry name" value="UDP-Glc/GDP-Man_DH_dimer"/>
</dbReference>
<dbReference type="PIRSF" id="PIRSF000124">
    <property type="entry name" value="UDPglc_GDPman_dh"/>
    <property type="match status" value="1"/>
</dbReference>
<dbReference type="InterPro" id="IPR014027">
    <property type="entry name" value="UDP-Glc/GDP-Man_DH_C"/>
</dbReference>
<dbReference type="InterPro" id="IPR001732">
    <property type="entry name" value="UDP-Glc/GDP-Man_DH_N"/>
</dbReference>
<dbReference type="InterPro" id="IPR036220">
    <property type="entry name" value="UDP-Glc/GDP-Man_DH_C_sf"/>
</dbReference>
<gene>
    <name evidence="6" type="ORF">ACFQZ6_16440</name>
</gene>
<protein>
    <submittedName>
        <fullName evidence="6">Nucleotide sugar dehydrogenase</fullName>
    </submittedName>
</protein>
<dbReference type="Pfam" id="PF03721">
    <property type="entry name" value="UDPG_MGDP_dh_N"/>
    <property type="match status" value="1"/>
</dbReference>
<dbReference type="SUPFAM" id="SSF48179">
    <property type="entry name" value="6-phosphogluconate dehydrogenase C-terminal domain-like"/>
    <property type="match status" value="1"/>
</dbReference>
<dbReference type="PANTHER" id="PTHR43491">
    <property type="entry name" value="UDP-N-ACETYL-D-MANNOSAMINE DEHYDROGENASE"/>
    <property type="match status" value="1"/>
</dbReference>
<evidence type="ECO:0000313" key="6">
    <source>
        <dbReference type="EMBL" id="MFD0315788.1"/>
    </source>
</evidence>
<feature type="domain" description="UDP-glucose/GDP-mannose dehydrogenase C-terminal" evidence="5">
    <location>
        <begin position="358"/>
        <end position="444"/>
    </location>
</feature>
<dbReference type="EMBL" id="JBHTEB010000001">
    <property type="protein sequence ID" value="MFD0315788.1"/>
    <property type="molecule type" value="Genomic_DNA"/>
</dbReference>
<keyword evidence="2" id="KW-0520">NAD</keyword>
<dbReference type="PANTHER" id="PTHR43491:SF1">
    <property type="entry name" value="UDP-N-ACETYL-D-MANNOSAMINE DEHYDROGENASE"/>
    <property type="match status" value="1"/>
</dbReference>
<comment type="caution">
    <text evidence="6">The sequence shown here is derived from an EMBL/GenBank/DDBJ whole genome shotgun (WGS) entry which is preliminary data.</text>
</comment>
<dbReference type="SMART" id="SM00984">
    <property type="entry name" value="UDPG_MGDP_dh_C"/>
    <property type="match status" value="1"/>
</dbReference>
<evidence type="ECO:0000256" key="3">
    <source>
        <dbReference type="PIRNR" id="PIRNR000124"/>
    </source>
</evidence>
<dbReference type="Pfam" id="PF00984">
    <property type="entry name" value="UDPG_MGDP_dh"/>
    <property type="match status" value="1"/>
</dbReference>
<reference evidence="7" key="1">
    <citation type="journal article" date="2019" name="Int. J. Syst. Evol. Microbiol.">
        <title>The Global Catalogue of Microorganisms (GCM) 10K type strain sequencing project: providing services to taxonomists for standard genome sequencing and annotation.</title>
        <authorList>
            <consortium name="The Broad Institute Genomics Platform"/>
            <consortium name="The Broad Institute Genome Sequencing Center for Infectious Disease"/>
            <person name="Wu L."/>
            <person name="Ma J."/>
        </authorList>
    </citation>
    <scope>NUCLEOTIDE SEQUENCE [LARGE SCALE GENOMIC DNA]</scope>
    <source>
        <strain evidence="7">CGMCC 4.7400</strain>
    </source>
</reference>
<sequence length="466" mass="48713">MTFTATGTETTRPPDPPAVRHWTERAGQASATPATHLAGLSVAVVGLGYVGLPTALALCGAGATVTGLDTSERRLRDIRAGAVDLLPPQHAALVCAERTGDLRLTADPAPLRDADAVVVCVPTPVTEDRAPDLRALRAACATVVRHAAGGQLIVLTSTSHVGSTRELLTEPLAARGLTVEEDVLVAFSPERVDPGNTRHTPERTPRVLGGAGPLSTRAATFLLRPTASRLHPVPDPETAEMAKLWENVFRAVNIALANELADACLHLGLAPLPVIEAAATKPYGFLPFYPGPGAGGHCIPCDPHYLLGQLPPDGPDGPTAPVTTAAMAALRQRPAQVARRAADLLRTAGRGPAGARVLVLGAAYKPGVSDVRESPAAHILGQLAAEGADVRYSDPFVPELTVDGAVLRSVDRPQDQPWDLVIVHTAHPGDDLTWLDTVPLVHDPRSRHLPGTPRAPHAPRVPVGTS</sequence>
<comment type="similarity">
    <text evidence="3">Belongs to the UDP-glucose/GDP-mannose dehydrogenase family.</text>
</comment>
<dbReference type="InterPro" id="IPR017476">
    <property type="entry name" value="UDP-Glc/GDP-Man"/>
</dbReference>